<name>A0A8J2MPE7_COTCN</name>
<dbReference type="EMBL" id="CAJNRD030001122">
    <property type="protein sequence ID" value="CAG5100512.1"/>
    <property type="molecule type" value="Genomic_DNA"/>
</dbReference>
<organism evidence="1 2">
    <name type="scientific">Cotesia congregata</name>
    <name type="common">Parasitoid wasp</name>
    <name type="synonym">Apanteles congregatus</name>
    <dbReference type="NCBI Taxonomy" id="51543"/>
    <lineage>
        <taxon>Eukaryota</taxon>
        <taxon>Metazoa</taxon>
        <taxon>Ecdysozoa</taxon>
        <taxon>Arthropoda</taxon>
        <taxon>Hexapoda</taxon>
        <taxon>Insecta</taxon>
        <taxon>Pterygota</taxon>
        <taxon>Neoptera</taxon>
        <taxon>Endopterygota</taxon>
        <taxon>Hymenoptera</taxon>
        <taxon>Apocrita</taxon>
        <taxon>Ichneumonoidea</taxon>
        <taxon>Braconidae</taxon>
        <taxon>Microgastrinae</taxon>
        <taxon>Cotesia</taxon>
    </lineage>
</organism>
<gene>
    <name evidence="1" type="ORF">HICCMSTLAB_LOCUS9591</name>
</gene>
<proteinExistence type="predicted"/>
<dbReference type="AlphaFoldDB" id="A0A8J2MPE7"/>
<protein>
    <submittedName>
        <fullName evidence="1">Uncharacterized protein</fullName>
    </submittedName>
</protein>
<reference evidence="1" key="1">
    <citation type="submission" date="2021-04" db="EMBL/GenBank/DDBJ databases">
        <authorList>
            <person name="Chebbi M.A.C M."/>
        </authorList>
    </citation>
    <scope>NUCLEOTIDE SEQUENCE</scope>
</reference>
<dbReference type="Proteomes" id="UP000786811">
    <property type="component" value="Unassembled WGS sequence"/>
</dbReference>
<accession>A0A8J2MPE7</accession>
<evidence type="ECO:0000313" key="1">
    <source>
        <dbReference type="EMBL" id="CAG5100512.1"/>
    </source>
</evidence>
<evidence type="ECO:0000313" key="2">
    <source>
        <dbReference type="Proteomes" id="UP000786811"/>
    </source>
</evidence>
<sequence length="79" mass="9163">MILHVRNFHKRSYADNADAPFFRGVTENDVTMAEKQNNKKQKTLLWFSGAITPSFDKTAFFEMSKVEHNLNASLMRRAI</sequence>
<comment type="caution">
    <text evidence="1">The sequence shown here is derived from an EMBL/GenBank/DDBJ whole genome shotgun (WGS) entry which is preliminary data.</text>
</comment>
<keyword evidence="2" id="KW-1185">Reference proteome</keyword>